<dbReference type="InterPro" id="IPR003646">
    <property type="entry name" value="SH3-like_bac-type"/>
</dbReference>
<dbReference type="Gene3D" id="2.30.30.40">
    <property type="entry name" value="SH3 Domains"/>
    <property type="match status" value="1"/>
</dbReference>
<keyword evidence="3" id="KW-1185">Reference proteome</keyword>
<sequence>MALTDKYADLIALAQSLKVENLAVEEKDHSLFVSGLALSADALFKMWDLYNRIDPNHISEDLRLHLKVKDVEDLKLATVRSADEEKVAIRLGPSVNQPILDELDQEEQVSVLGITNQNWAFVKTSKNIEGFCYIDYLSI</sequence>
<dbReference type="Proteomes" id="UP001597393">
    <property type="component" value="Unassembled WGS sequence"/>
</dbReference>
<evidence type="ECO:0000259" key="1">
    <source>
        <dbReference type="Pfam" id="PF08239"/>
    </source>
</evidence>
<name>A0ABW5NI48_9SPHI</name>
<organism evidence="2 3">
    <name type="scientific">Sphingobacterium corticis</name>
    <dbReference type="NCBI Taxonomy" id="1812823"/>
    <lineage>
        <taxon>Bacteria</taxon>
        <taxon>Pseudomonadati</taxon>
        <taxon>Bacteroidota</taxon>
        <taxon>Sphingobacteriia</taxon>
        <taxon>Sphingobacteriales</taxon>
        <taxon>Sphingobacteriaceae</taxon>
        <taxon>Sphingobacterium</taxon>
    </lineage>
</organism>
<dbReference type="Pfam" id="PF08239">
    <property type="entry name" value="SH3_3"/>
    <property type="match status" value="1"/>
</dbReference>
<gene>
    <name evidence="2" type="ORF">ACFSQ3_07460</name>
</gene>
<dbReference type="RefSeq" id="WP_380868916.1">
    <property type="nucleotide sequence ID" value="NZ_JBHUMA010000006.1"/>
</dbReference>
<accession>A0ABW5NI48</accession>
<feature type="domain" description="SH3b" evidence="1">
    <location>
        <begin position="87"/>
        <end position="138"/>
    </location>
</feature>
<dbReference type="EMBL" id="JBHUMA010000006">
    <property type="protein sequence ID" value="MFD2598786.1"/>
    <property type="molecule type" value="Genomic_DNA"/>
</dbReference>
<proteinExistence type="predicted"/>
<protein>
    <submittedName>
        <fullName evidence="2">SH3 domain-containing protein</fullName>
    </submittedName>
</protein>
<comment type="caution">
    <text evidence="2">The sequence shown here is derived from an EMBL/GenBank/DDBJ whole genome shotgun (WGS) entry which is preliminary data.</text>
</comment>
<reference evidence="3" key="1">
    <citation type="journal article" date="2019" name="Int. J. Syst. Evol. Microbiol.">
        <title>The Global Catalogue of Microorganisms (GCM) 10K type strain sequencing project: providing services to taxonomists for standard genome sequencing and annotation.</title>
        <authorList>
            <consortium name="The Broad Institute Genomics Platform"/>
            <consortium name="The Broad Institute Genome Sequencing Center for Infectious Disease"/>
            <person name="Wu L."/>
            <person name="Ma J."/>
        </authorList>
    </citation>
    <scope>NUCLEOTIDE SEQUENCE [LARGE SCALE GENOMIC DNA]</scope>
    <source>
        <strain evidence="3">KCTC 42248</strain>
    </source>
</reference>
<evidence type="ECO:0000313" key="2">
    <source>
        <dbReference type="EMBL" id="MFD2598786.1"/>
    </source>
</evidence>
<evidence type="ECO:0000313" key="3">
    <source>
        <dbReference type="Proteomes" id="UP001597393"/>
    </source>
</evidence>